<keyword evidence="4" id="KW-1185">Reference proteome</keyword>
<dbReference type="SUPFAM" id="SSF52540">
    <property type="entry name" value="P-loop containing nucleoside triphosphate hydrolases"/>
    <property type="match status" value="1"/>
</dbReference>
<comment type="caution">
    <text evidence="3">The sequence shown here is derived from an EMBL/GenBank/DDBJ whole genome shotgun (WGS) entry which is preliminary data.</text>
</comment>
<evidence type="ECO:0000313" key="4">
    <source>
        <dbReference type="Proteomes" id="UP000236959"/>
    </source>
</evidence>
<dbReference type="NCBIfam" id="NF041923">
    <property type="entry name" value="QatA"/>
    <property type="match status" value="1"/>
</dbReference>
<dbReference type="Gene3D" id="3.40.50.300">
    <property type="entry name" value="P-loop containing nucleotide triphosphate hydrolases"/>
    <property type="match status" value="1"/>
</dbReference>
<name>A0A2S3V1R6_9HYPH</name>
<dbReference type="InterPro" id="IPR011646">
    <property type="entry name" value="KAP_P-loop"/>
</dbReference>
<dbReference type="PANTHER" id="PTHR22674:SF6">
    <property type="entry name" value="NTPASE KAP FAMILY P-LOOP DOMAIN-CONTAINING PROTEIN 1"/>
    <property type="match status" value="1"/>
</dbReference>
<dbReference type="EMBL" id="PPCN01000001">
    <property type="protein sequence ID" value="POF33912.1"/>
    <property type="molecule type" value="Genomic_DNA"/>
</dbReference>
<feature type="domain" description="KAP NTPase" evidence="2">
    <location>
        <begin position="15"/>
        <end position="380"/>
    </location>
</feature>
<gene>
    <name evidence="3" type="ORF">CLV41_101361</name>
</gene>
<evidence type="ECO:0000256" key="1">
    <source>
        <dbReference type="SAM" id="MobiDB-lite"/>
    </source>
</evidence>
<dbReference type="AlphaFoldDB" id="A0A2S3V1R6"/>
<dbReference type="PANTHER" id="PTHR22674">
    <property type="entry name" value="NTPASE, KAP FAMILY P-LOOP DOMAIN-CONTAINING 1"/>
    <property type="match status" value="1"/>
</dbReference>
<proteinExistence type="predicted"/>
<dbReference type="InterPro" id="IPR027417">
    <property type="entry name" value="P-loop_NTPase"/>
</dbReference>
<protein>
    <submittedName>
        <fullName evidence="3">Putative KAP-like P-loop ATPase</fullName>
    </submittedName>
</protein>
<dbReference type="Pfam" id="PF07693">
    <property type="entry name" value="KAP_NTPase"/>
    <property type="match status" value="1"/>
</dbReference>
<dbReference type="RefSeq" id="WP_103220562.1">
    <property type="nucleotide sequence ID" value="NZ_PPCN01000001.1"/>
</dbReference>
<organism evidence="3 4">
    <name type="scientific">Roseibium marinum</name>
    <dbReference type="NCBI Taxonomy" id="281252"/>
    <lineage>
        <taxon>Bacteria</taxon>
        <taxon>Pseudomonadati</taxon>
        <taxon>Pseudomonadota</taxon>
        <taxon>Alphaproteobacteria</taxon>
        <taxon>Hyphomicrobiales</taxon>
        <taxon>Stappiaceae</taxon>
        <taxon>Roseibium</taxon>
    </lineage>
</organism>
<dbReference type="Proteomes" id="UP000236959">
    <property type="component" value="Unassembled WGS sequence"/>
</dbReference>
<sequence>MIIADNETAVDLLYYEAIARTVVRLVCEKSDEPLSVGIHGDWGAGKSSVLMMVEDAFAADDRVLCVRFNGWLFQGFEDAKAVLIETIVDELRRKRPASAKVAEQAKKVLRRVDWMKLARKAGAYGITLATGIPHPETIKDLGTAARALIASGANDVTPENIAAIVEGSNEFLREVEEDSAPEQMHAFREEFAELLERAEIDRLVVLVDDLDRCLPETAIETLEAIRLFLFVPRAAFVIAADEGMIEYAVRQHFPDLPVATGPATYARNYLEKLIQVPFRLPSLGYAETRIYVILLLVLNECGEESKTFKKLAELAREVLRRPWKGPGLDRKAIETALGNVPTEVERSMELAGRIAPILADGARGNPRQIKRFINTMMLRLAIAEERGFRDELKMSVLAKIMLAERFAPELYDAMARGSANTGASEELAALEAVVAAGPTGMETKSADGKESAPSTEASLPDWPNLEWAKQWAAIDPPLAENDLRPYVFVTRDRRSVFGAVTSLGELDELVAKLQGSPLQVKQAAAEIARLQSLEAEQVFDALRAKVRDTEDLTQEPVGVKGLAEMARQHPFLQRPLLSFVQDLPVSKLGPWVVSGWASAFSEADVASDFATTLKGWADQDDNKPLKAAATAAMKLSSKRKRS</sequence>
<evidence type="ECO:0000313" key="3">
    <source>
        <dbReference type="EMBL" id="POF33912.1"/>
    </source>
</evidence>
<dbReference type="InterPro" id="IPR049673">
    <property type="entry name" value="QatA"/>
</dbReference>
<dbReference type="InterPro" id="IPR052754">
    <property type="entry name" value="NTPase_KAP_P-loop"/>
</dbReference>
<accession>A0A2S3V1R6</accession>
<feature type="region of interest" description="Disordered" evidence="1">
    <location>
        <begin position="440"/>
        <end position="460"/>
    </location>
</feature>
<dbReference type="OrthoDB" id="88903at2"/>
<reference evidence="3 4" key="1">
    <citation type="submission" date="2018-01" db="EMBL/GenBank/DDBJ databases">
        <title>Genomic Encyclopedia of Archaeal and Bacterial Type Strains, Phase II (KMG-II): from individual species to whole genera.</title>
        <authorList>
            <person name="Goeker M."/>
        </authorList>
    </citation>
    <scope>NUCLEOTIDE SEQUENCE [LARGE SCALE GENOMIC DNA]</scope>
    <source>
        <strain evidence="3 4">DSM 17023</strain>
    </source>
</reference>
<evidence type="ECO:0000259" key="2">
    <source>
        <dbReference type="Pfam" id="PF07693"/>
    </source>
</evidence>